<comment type="subunit">
    <text evidence="9">Homodimer.</text>
</comment>
<feature type="binding site" evidence="9">
    <location>
        <begin position="171"/>
        <end position="173"/>
    </location>
    <ligand>
        <name>NADP(+)</name>
        <dbReference type="ChEBI" id="CHEBI:58349"/>
    </ligand>
</feature>
<organism evidence="12 13">
    <name type="scientific">Candidatus Shapirobacteria bacterium CG03_land_8_20_14_0_80_39_12</name>
    <dbReference type="NCBI Taxonomy" id="1974879"/>
    <lineage>
        <taxon>Bacteria</taxon>
        <taxon>Candidatus Shapironibacteriota</taxon>
    </lineage>
</organism>
<dbReference type="InterPro" id="IPR036291">
    <property type="entry name" value="NAD(P)-bd_dom_sf"/>
</dbReference>
<dbReference type="Pfam" id="PF00763">
    <property type="entry name" value="THF_DHG_CYH"/>
    <property type="match status" value="1"/>
</dbReference>
<dbReference type="AlphaFoldDB" id="A0A2M7BE59"/>
<evidence type="ECO:0000256" key="9">
    <source>
        <dbReference type="HAMAP-Rule" id="MF_01576"/>
    </source>
</evidence>
<keyword evidence="4 9" id="KW-0378">Hydrolase</keyword>
<reference evidence="13" key="1">
    <citation type="submission" date="2017-09" db="EMBL/GenBank/DDBJ databases">
        <title>Depth-based differentiation of microbial function through sediment-hosted aquifers and enrichment of novel symbionts in the deep terrestrial subsurface.</title>
        <authorList>
            <person name="Probst A.J."/>
            <person name="Ladd B."/>
            <person name="Jarett J.K."/>
            <person name="Geller-Mcgrath D.E."/>
            <person name="Sieber C.M.K."/>
            <person name="Emerson J.B."/>
            <person name="Anantharaman K."/>
            <person name="Thomas B.C."/>
            <person name="Malmstrom R."/>
            <person name="Stieglmeier M."/>
            <person name="Klingl A."/>
            <person name="Woyke T."/>
            <person name="Ryan C.M."/>
            <person name="Banfield J.F."/>
        </authorList>
    </citation>
    <scope>NUCLEOTIDE SEQUENCE [LARGE SCALE GENOMIC DNA]</scope>
</reference>
<dbReference type="GO" id="GO:0006164">
    <property type="term" value="P:purine nucleotide biosynthetic process"/>
    <property type="evidence" value="ECO:0007669"/>
    <property type="project" value="UniProtKB-KW"/>
</dbReference>
<comment type="catalytic activity">
    <reaction evidence="9">
        <text>(6R)-5,10-methylene-5,6,7,8-tetrahydrofolate + NADP(+) = (6R)-5,10-methenyltetrahydrofolate + NADPH</text>
        <dbReference type="Rhea" id="RHEA:22812"/>
        <dbReference type="ChEBI" id="CHEBI:15636"/>
        <dbReference type="ChEBI" id="CHEBI:57455"/>
        <dbReference type="ChEBI" id="CHEBI:57783"/>
        <dbReference type="ChEBI" id="CHEBI:58349"/>
        <dbReference type="EC" id="1.5.1.5"/>
    </reaction>
</comment>
<comment type="caution">
    <text evidence="9">Lacks conserved residue(s) required for the propagation of feature annotation.</text>
</comment>
<dbReference type="InterPro" id="IPR020630">
    <property type="entry name" value="THF_DH/CycHdrlase_cat_dom"/>
</dbReference>
<dbReference type="GO" id="GO:0035999">
    <property type="term" value="P:tetrahydrofolate interconversion"/>
    <property type="evidence" value="ECO:0007669"/>
    <property type="project" value="UniProtKB-UniRule"/>
</dbReference>
<evidence type="ECO:0000256" key="2">
    <source>
        <dbReference type="ARBA" id="ARBA00022563"/>
    </source>
</evidence>
<sequence length="289" mass="31281">MIFDGKIYSQLKEVKLTEEVASLQSRGITPKLIDILADNSPESKLYAALKEKFARKIGVIFEIHHFDGSATEEVVADIQKANEEALVHGIMIQLPVADEEKIVAAIDPKKDVDSLTPENLGLIMGRRPRFLPATVRAVIDILKEAKKYLPESGRLTDENKWLAGKNVVIIGASIIVGKPLAVILSDAGATVTICRSTTINLLKFTQNADILVSATGVMGLVKKEMVKRGAIVIDVGISKLLRDGKFRIVGDVDQNVSEKTSFLTPVPGGVGPVTVACLFENLVESIKIS</sequence>
<dbReference type="EMBL" id="PEVC01000023">
    <property type="protein sequence ID" value="PIV01394.1"/>
    <property type="molecule type" value="Genomic_DNA"/>
</dbReference>
<dbReference type="InterPro" id="IPR000672">
    <property type="entry name" value="THF_DH/CycHdrlase"/>
</dbReference>
<dbReference type="Gene3D" id="3.40.50.10860">
    <property type="entry name" value="Leucine Dehydrogenase, chain A, domain 1"/>
    <property type="match status" value="1"/>
</dbReference>
<dbReference type="GO" id="GO:0004488">
    <property type="term" value="F:methylenetetrahydrofolate dehydrogenase (NADP+) activity"/>
    <property type="evidence" value="ECO:0007669"/>
    <property type="project" value="UniProtKB-UniRule"/>
</dbReference>
<evidence type="ECO:0000256" key="7">
    <source>
        <dbReference type="ARBA" id="ARBA00023167"/>
    </source>
</evidence>
<dbReference type="Pfam" id="PF02882">
    <property type="entry name" value="THF_DHG_CYH_C"/>
    <property type="match status" value="1"/>
</dbReference>
<comment type="function">
    <text evidence="9">Catalyzes the oxidation of 5,10-methylenetetrahydrofolate to 5,10-methenyltetrahydrofolate and then the hydrolysis of 5,10-methenyltetrahydrofolate to 10-formyltetrahydrofolate.</text>
</comment>
<dbReference type="EC" id="1.5.1.5" evidence="9"/>
<dbReference type="PRINTS" id="PR00085">
    <property type="entry name" value="THFDHDRGNASE"/>
</dbReference>
<feature type="binding site" evidence="9">
    <location>
        <position position="237"/>
    </location>
    <ligand>
        <name>NADP(+)</name>
        <dbReference type="ChEBI" id="CHEBI:58349"/>
    </ligand>
</feature>
<comment type="pathway">
    <text evidence="1 9">One-carbon metabolism; tetrahydrofolate interconversion.</text>
</comment>
<evidence type="ECO:0000259" key="10">
    <source>
        <dbReference type="Pfam" id="PF00763"/>
    </source>
</evidence>
<dbReference type="InterPro" id="IPR046346">
    <property type="entry name" value="Aminoacid_DH-like_N_sf"/>
</dbReference>
<keyword evidence="2 9" id="KW-0554">One-carbon metabolism</keyword>
<dbReference type="GO" id="GO:0000105">
    <property type="term" value="P:L-histidine biosynthetic process"/>
    <property type="evidence" value="ECO:0007669"/>
    <property type="project" value="UniProtKB-KW"/>
</dbReference>
<keyword evidence="9" id="KW-0368">Histidine biosynthesis</keyword>
<keyword evidence="9" id="KW-0028">Amino-acid biosynthesis</keyword>
<dbReference type="GO" id="GO:0005829">
    <property type="term" value="C:cytosol"/>
    <property type="evidence" value="ECO:0007669"/>
    <property type="project" value="TreeGrafter"/>
</dbReference>
<comment type="caution">
    <text evidence="12">The sequence shown here is derived from an EMBL/GenBank/DDBJ whole genome shotgun (WGS) entry which is preliminary data.</text>
</comment>
<dbReference type="GO" id="GO:0009086">
    <property type="term" value="P:methionine biosynthetic process"/>
    <property type="evidence" value="ECO:0007669"/>
    <property type="project" value="UniProtKB-KW"/>
</dbReference>
<dbReference type="PANTHER" id="PTHR48099:SF5">
    <property type="entry name" value="C-1-TETRAHYDROFOLATE SYNTHASE, CYTOPLASMIC"/>
    <property type="match status" value="1"/>
</dbReference>
<feature type="domain" description="Tetrahydrofolate dehydrogenase/cyclohydrolase NAD(P)-binding" evidence="11">
    <location>
        <begin position="158"/>
        <end position="287"/>
    </location>
</feature>
<name>A0A2M7BE59_9BACT</name>
<protein>
    <recommendedName>
        <fullName evidence="9">Bifunctional protein FolD</fullName>
    </recommendedName>
    <domain>
        <recommendedName>
            <fullName evidence="9">Methylenetetrahydrofolate dehydrogenase</fullName>
            <ecNumber evidence="9">1.5.1.5</ecNumber>
        </recommendedName>
    </domain>
    <domain>
        <recommendedName>
            <fullName evidence="9">Methenyltetrahydrofolate cyclohydrolase</fullName>
            <ecNumber evidence="9">3.5.4.9</ecNumber>
        </recommendedName>
    </domain>
</protein>
<dbReference type="GO" id="GO:0004477">
    <property type="term" value="F:methenyltetrahydrofolate cyclohydrolase activity"/>
    <property type="evidence" value="ECO:0007669"/>
    <property type="project" value="UniProtKB-UniRule"/>
</dbReference>
<evidence type="ECO:0000259" key="11">
    <source>
        <dbReference type="Pfam" id="PF02882"/>
    </source>
</evidence>
<dbReference type="UniPathway" id="UPA00193"/>
<keyword evidence="7 9" id="KW-0486">Methionine biosynthesis</keyword>
<feature type="domain" description="Tetrahydrofolate dehydrogenase/cyclohydrolase catalytic" evidence="10">
    <location>
        <begin position="4"/>
        <end position="113"/>
    </location>
</feature>
<keyword evidence="6 9" id="KW-0560">Oxidoreductase</keyword>
<proteinExistence type="inferred from homology"/>
<dbReference type="SUPFAM" id="SSF53223">
    <property type="entry name" value="Aminoacid dehydrogenase-like, N-terminal domain"/>
    <property type="match status" value="1"/>
</dbReference>
<evidence type="ECO:0000256" key="6">
    <source>
        <dbReference type="ARBA" id="ARBA00023002"/>
    </source>
</evidence>
<evidence type="ECO:0000313" key="13">
    <source>
        <dbReference type="Proteomes" id="UP000229631"/>
    </source>
</evidence>
<dbReference type="HAMAP" id="MF_01576">
    <property type="entry name" value="THF_DHG_CYH"/>
    <property type="match status" value="1"/>
</dbReference>
<evidence type="ECO:0000256" key="8">
    <source>
        <dbReference type="ARBA" id="ARBA00023268"/>
    </source>
</evidence>
<evidence type="ECO:0000313" key="12">
    <source>
        <dbReference type="EMBL" id="PIV01394.1"/>
    </source>
</evidence>
<evidence type="ECO:0000256" key="5">
    <source>
        <dbReference type="ARBA" id="ARBA00022857"/>
    </source>
</evidence>
<dbReference type="EC" id="3.5.4.9" evidence="9"/>
<gene>
    <name evidence="9" type="primary">folD</name>
    <name evidence="12" type="ORF">COS54_01095</name>
</gene>
<comment type="catalytic activity">
    <reaction evidence="9">
        <text>(6R)-5,10-methenyltetrahydrofolate + H2O = (6R)-10-formyltetrahydrofolate + H(+)</text>
        <dbReference type="Rhea" id="RHEA:23700"/>
        <dbReference type="ChEBI" id="CHEBI:15377"/>
        <dbReference type="ChEBI" id="CHEBI:15378"/>
        <dbReference type="ChEBI" id="CHEBI:57455"/>
        <dbReference type="ChEBI" id="CHEBI:195366"/>
        <dbReference type="EC" id="3.5.4.9"/>
    </reaction>
</comment>
<evidence type="ECO:0000256" key="4">
    <source>
        <dbReference type="ARBA" id="ARBA00022801"/>
    </source>
</evidence>
<keyword evidence="3 9" id="KW-0658">Purine biosynthesis</keyword>
<comment type="similarity">
    <text evidence="9">Belongs to the tetrahydrofolate dehydrogenase/cyclohydrolase family.</text>
</comment>
<dbReference type="CDD" id="cd01080">
    <property type="entry name" value="NAD_bind_m-THF_DH_Cyclohyd"/>
    <property type="match status" value="1"/>
</dbReference>
<dbReference type="Gene3D" id="3.40.50.720">
    <property type="entry name" value="NAD(P)-binding Rossmann-like Domain"/>
    <property type="match status" value="1"/>
</dbReference>
<evidence type="ECO:0000256" key="1">
    <source>
        <dbReference type="ARBA" id="ARBA00004777"/>
    </source>
</evidence>
<keyword evidence="5 9" id="KW-0521">NADP</keyword>
<evidence type="ECO:0000256" key="3">
    <source>
        <dbReference type="ARBA" id="ARBA00022755"/>
    </source>
</evidence>
<dbReference type="InterPro" id="IPR020631">
    <property type="entry name" value="THF_DH/CycHdrlase_NAD-bd_dom"/>
</dbReference>
<dbReference type="SUPFAM" id="SSF51735">
    <property type="entry name" value="NAD(P)-binding Rossmann-fold domains"/>
    <property type="match status" value="1"/>
</dbReference>
<accession>A0A2M7BE59</accession>
<dbReference type="Proteomes" id="UP000229631">
    <property type="component" value="Unassembled WGS sequence"/>
</dbReference>
<dbReference type="PANTHER" id="PTHR48099">
    <property type="entry name" value="C-1-TETRAHYDROFOLATE SYNTHASE, CYTOPLASMIC-RELATED"/>
    <property type="match status" value="1"/>
</dbReference>
<keyword evidence="8 9" id="KW-0511">Multifunctional enzyme</keyword>